<dbReference type="VEuPathDB" id="FungiDB:H257_12063"/>
<dbReference type="PANTHER" id="PTHR11439:SF467">
    <property type="entry name" value="INTEGRASE CATALYTIC DOMAIN-CONTAINING PROTEIN"/>
    <property type="match status" value="1"/>
</dbReference>
<dbReference type="Gene3D" id="3.10.10.10">
    <property type="entry name" value="HIV Type 1 Reverse Transcriptase, subunit A, domain 1"/>
    <property type="match status" value="1"/>
</dbReference>
<protein>
    <recommendedName>
        <fullName evidence="3">Reverse transcriptase Ty1/copia-type domain-containing protein</fullName>
    </recommendedName>
</protein>
<dbReference type="AlphaFoldDB" id="A0A6A5AM59"/>
<dbReference type="InterPro" id="IPR043502">
    <property type="entry name" value="DNA/RNA_pol_sf"/>
</dbReference>
<dbReference type="EMBL" id="VJMI01008155">
    <property type="protein sequence ID" value="KAF0761984.1"/>
    <property type="molecule type" value="Genomic_DNA"/>
</dbReference>
<evidence type="ECO:0000313" key="2">
    <source>
        <dbReference type="Proteomes" id="UP000469452"/>
    </source>
</evidence>
<name>A0A6A5AM59_APHAT</name>
<organism evidence="1 2">
    <name type="scientific">Aphanomyces astaci</name>
    <name type="common">Crayfish plague agent</name>
    <dbReference type="NCBI Taxonomy" id="112090"/>
    <lineage>
        <taxon>Eukaryota</taxon>
        <taxon>Sar</taxon>
        <taxon>Stramenopiles</taxon>
        <taxon>Oomycota</taxon>
        <taxon>Saprolegniomycetes</taxon>
        <taxon>Saprolegniales</taxon>
        <taxon>Verrucalvaceae</taxon>
        <taxon>Aphanomyces</taxon>
    </lineage>
</organism>
<evidence type="ECO:0008006" key="3">
    <source>
        <dbReference type="Google" id="ProtNLM"/>
    </source>
</evidence>
<reference evidence="1 2" key="1">
    <citation type="submission" date="2019-06" db="EMBL/GenBank/DDBJ databases">
        <title>Genomics analysis of Aphanomyces spp. identifies a new class of oomycete effector associated with host adaptation.</title>
        <authorList>
            <person name="Gaulin E."/>
        </authorList>
    </citation>
    <scope>NUCLEOTIDE SEQUENCE [LARGE SCALE GENOMIC DNA]</scope>
    <source>
        <strain evidence="1 2">E</strain>
    </source>
</reference>
<proteinExistence type="predicted"/>
<evidence type="ECO:0000313" key="1">
    <source>
        <dbReference type="EMBL" id="KAF0761984.1"/>
    </source>
</evidence>
<sequence>MLKDKVSKCRAAGCGDDFATALWALLFRYEDVFRLSLDRDPLANMAPLRVTLKAGAESVLCKARRYSKEQRDFMSKHVEELQAAGLCYRNPRTKWCSAPLIVKKPEGNDFRMTVDVRPVNAQTKRIIWPMHMLEAILDHLAGASVSESLCPQNDAERLSMVDKPYRSVVDSIMYLMISTRPDLAYVVQQLSQFLTNPGPVHWQAAKRALRYIRETIDYGLILGGAYDHCAPLHAYADSDYAYCVDTRRCVAGFVTFYRNSAISWIAKRMRASSSRQPRQNS</sequence>
<dbReference type="SUPFAM" id="SSF56672">
    <property type="entry name" value="DNA/RNA polymerases"/>
    <property type="match status" value="1"/>
</dbReference>
<comment type="caution">
    <text evidence="1">The sequence shown here is derived from an EMBL/GenBank/DDBJ whole genome shotgun (WGS) entry which is preliminary data.</text>
</comment>
<gene>
    <name evidence="1" type="ORF">AaE_003363</name>
</gene>
<dbReference type="Proteomes" id="UP000469452">
    <property type="component" value="Unassembled WGS sequence"/>
</dbReference>
<dbReference type="PANTHER" id="PTHR11439">
    <property type="entry name" value="GAG-POL-RELATED RETROTRANSPOSON"/>
    <property type="match status" value="1"/>
</dbReference>
<accession>A0A6A5AM59</accession>
<dbReference type="VEuPathDB" id="FungiDB:H257_03263"/>